<dbReference type="InterPro" id="IPR019734">
    <property type="entry name" value="TPR_rpt"/>
</dbReference>
<dbReference type="AlphaFoldDB" id="A0A2N0A2J3"/>
<dbReference type="Gene3D" id="1.25.40.10">
    <property type="entry name" value="Tetratricopeptide repeat domain"/>
    <property type="match status" value="1"/>
</dbReference>
<name>A0A2N0A2J3_9LEPT</name>
<dbReference type="OrthoDB" id="9769030at2"/>
<dbReference type="PANTHER" id="PTHR12558">
    <property type="entry name" value="CELL DIVISION CYCLE 16,23,27"/>
    <property type="match status" value="1"/>
</dbReference>
<feature type="repeat" description="TPR" evidence="1">
    <location>
        <begin position="143"/>
        <end position="176"/>
    </location>
</feature>
<dbReference type="InterPro" id="IPR011990">
    <property type="entry name" value="TPR-like_helical_dom_sf"/>
</dbReference>
<dbReference type="RefSeq" id="WP_100767376.1">
    <property type="nucleotide sequence ID" value="NZ_NPEA01000002.1"/>
</dbReference>
<dbReference type="SUPFAM" id="SSF48452">
    <property type="entry name" value="TPR-like"/>
    <property type="match status" value="1"/>
</dbReference>
<gene>
    <name evidence="2" type="ORF">CH365_04375</name>
</gene>
<evidence type="ECO:0000313" key="3">
    <source>
        <dbReference type="Proteomes" id="UP000231843"/>
    </source>
</evidence>
<dbReference type="SMART" id="SM00028">
    <property type="entry name" value="TPR"/>
    <property type="match status" value="5"/>
</dbReference>
<keyword evidence="3" id="KW-1185">Reference proteome</keyword>
<dbReference type="Pfam" id="PF13181">
    <property type="entry name" value="TPR_8"/>
    <property type="match status" value="1"/>
</dbReference>
<dbReference type="PANTHER" id="PTHR12558:SF13">
    <property type="entry name" value="CELL DIVISION CYCLE PROTEIN 27 HOMOLOG"/>
    <property type="match status" value="1"/>
</dbReference>
<dbReference type="Proteomes" id="UP000231843">
    <property type="component" value="Unassembled WGS sequence"/>
</dbReference>
<evidence type="ECO:0000256" key="1">
    <source>
        <dbReference type="PROSITE-ProRule" id="PRU00339"/>
    </source>
</evidence>
<keyword evidence="1" id="KW-0802">TPR repeat</keyword>
<comment type="caution">
    <text evidence="2">The sequence shown here is derived from an EMBL/GenBank/DDBJ whole genome shotgun (WGS) entry which is preliminary data.</text>
</comment>
<dbReference type="EMBL" id="NPEA01000002">
    <property type="protein sequence ID" value="PJZ78546.1"/>
    <property type="molecule type" value="Genomic_DNA"/>
</dbReference>
<dbReference type="PROSITE" id="PS50005">
    <property type="entry name" value="TPR"/>
    <property type="match status" value="2"/>
</dbReference>
<accession>A0A2N0A2J3</accession>
<feature type="repeat" description="TPR" evidence="1">
    <location>
        <begin position="30"/>
        <end position="63"/>
    </location>
</feature>
<evidence type="ECO:0000313" key="2">
    <source>
        <dbReference type="EMBL" id="PJZ78546.1"/>
    </source>
</evidence>
<sequence>MRLIVLNLILAWIISFSVDCKDQEGDVTEVDELIRYSDGYAKQGNLEKALILANRAITLEPKNEKAKIQLSKVYATIASNFVDKFDCDSAKKYATKALELFKDNDGAYNDLSLCAMAEKKFNECIKYANEHLRLDSIYGSNSNAPYNNLAVCYREMKEYGLATENFLESLKRDPPERMGMKNIFSLGKIYFIQGNREGAKKYLEEFIKKYDNVSRWELRREFEIQYKESKKLLEVVNSGAKIGYPKGKEPAFNTDFVGILEGRSSSSKK</sequence>
<reference evidence="2 3" key="1">
    <citation type="submission" date="2017-07" db="EMBL/GenBank/DDBJ databases">
        <title>Leptospira spp. isolated from tropical soils.</title>
        <authorList>
            <person name="Thibeaux R."/>
            <person name="Iraola G."/>
            <person name="Ferres I."/>
            <person name="Bierque E."/>
            <person name="Girault D."/>
            <person name="Soupe-Gilbert M.-E."/>
            <person name="Picardeau M."/>
            <person name="Goarant C."/>
        </authorList>
    </citation>
    <scope>NUCLEOTIDE SEQUENCE [LARGE SCALE GENOMIC DNA]</scope>
    <source>
        <strain evidence="2 3">ES4-C-A1</strain>
    </source>
</reference>
<protein>
    <submittedName>
        <fullName evidence="2">Uncharacterized protein</fullName>
    </submittedName>
</protein>
<organism evidence="2 3">
    <name type="scientific">Leptospira neocaledonica</name>
    <dbReference type="NCBI Taxonomy" id="2023192"/>
    <lineage>
        <taxon>Bacteria</taxon>
        <taxon>Pseudomonadati</taxon>
        <taxon>Spirochaetota</taxon>
        <taxon>Spirochaetia</taxon>
        <taxon>Leptospirales</taxon>
        <taxon>Leptospiraceae</taxon>
        <taxon>Leptospira</taxon>
    </lineage>
</organism>
<dbReference type="Pfam" id="PF13174">
    <property type="entry name" value="TPR_6"/>
    <property type="match status" value="1"/>
</dbReference>
<proteinExistence type="predicted"/>